<dbReference type="Pfam" id="PF00172">
    <property type="entry name" value="Zn_clus"/>
    <property type="match status" value="1"/>
</dbReference>
<protein>
    <recommendedName>
        <fullName evidence="6">Zn(2)-C6 fungal-type domain-containing protein</fullName>
    </recommendedName>
</protein>
<evidence type="ECO:0000256" key="4">
    <source>
        <dbReference type="ARBA" id="ARBA00023242"/>
    </source>
</evidence>
<dbReference type="GO" id="GO:0000981">
    <property type="term" value="F:DNA-binding transcription factor activity, RNA polymerase II-specific"/>
    <property type="evidence" value="ECO:0007669"/>
    <property type="project" value="InterPro"/>
</dbReference>
<gene>
    <name evidence="7" type="ORF">FB567DRAFT_147979</name>
</gene>
<dbReference type="PANTHER" id="PTHR46910:SF3">
    <property type="entry name" value="HALOTOLERANCE PROTEIN 9-RELATED"/>
    <property type="match status" value="1"/>
</dbReference>
<keyword evidence="8" id="KW-1185">Reference proteome</keyword>
<evidence type="ECO:0000259" key="6">
    <source>
        <dbReference type="PROSITE" id="PS50048"/>
    </source>
</evidence>
<dbReference type="PROSITE" id="PS00463">
    <property type="entry name" value="ZN2_CY6_FUNGAL_1"/>
    <property type="match status" value="1"/>
</dbReference>
<dbReference type="AlphaFoldDB" id="A0A8K0QYR7"/>
<accession>A0A8K0QYR7</accession>
<reference evidence="7" key="1">
    <citation type="journal article" date="2021" name="Nat. Commun.">
        <title>Genetic determinants of endophytism in the Arabidopsis root mycobiome.</title>
        <authorList>
            <person name="Mesny F."/>
            <person name="Miyauchi S."/>
            <person name="Thiergart T."/>
            <person name="Pickel B."/>
            <person name="Atanasova L."/>
            <person name="Karlsson M."/>
            <person name="Huettel B."/>
            <person name="Barry K.W."/>
            <person name="Haridas S."/>
            <person name="Chen C."/>
            <person name="Bauer D."/>
            <person name="Andreopoulos W."/>
            <person name="Pangilinan J."/>
            <person name="LaButti K."/>
            <person name="Riley R."/>
            <person name="Lipzen A."/>
            <person name="Clum A."/>
            <person name="Drula E."/>
            <person name="Henrissat B."/>
            <person name="Kohler A."/>
            <person name="Grigoriev I.V."/>
            <person name="Martin F.M."/>
            <person name="Hacquard S."/>
        </authorList>
    </citation>
    <scope>NUCLEOTIDE SEQUENCE</scope>
    <source>
        <strain evidence="7">MPI-SDFR-AT-0120</strain>
    </source>
</reference>
<dbReference type="SUPFAM" id="SSF57701">
    <property type="entry name" value="Zn2/Cys6 DNA-binding domain"/>
    <property type="match status" value="1"/>
</dbReference>
<dbReference type="SMART" id="SM00066">
    <property type="entry name" value="GAL4"/>
    <property type="match status" value="1"/>
</dbReference>
<name>A0A8K0QYR7_9PLEO</name>
<dbReference type="CDD" id="cd12148">
    <property type="entry name" value="fungal_TF_MHR"/>
    <property type="match status" value="1"/>
</dbReference>
<dbReference type="Pfam" id="PF04082">
    <property type="entry name" value="Fungal_trans"/>
    <property type="match status" value="1"/>
</dbReference>
<dbReference type="InterPro" id="IPR050987">
    <property type="entry name" value="AtrR-like"/>
</dbReference>
<feature type="compositionally biased region" description="Basic and acidic residues" evidence="5">
    <location>
        <begin position="166"/>
        <end position="175"/>
    </location>
</feature>
<evidence type="ECO:0000313" key="7">
    <source>
        <dbReference type="EMBL" id="KAH7077316.1"/>
    </source>
</evidence>
<dbReference type="GO" id="GO:0006351">
    <property type="term" value="P:DNA-templated transcription"/>
    <property type="evidence" value="ECO:0007669"/>
    <property type="project" value="InterPro"/>
</dbReference>
<dbReference type="PROSITE" id="PS50048">
    <property type="entry name" value="ZN2_CY6_FUNGAL_2"/>
    <property type="match status" value="1"/>
</dbReference>
<evidence type="ECO:0000313" key="8">
    <source>
        <dbReference type="Proteomes" id="UP000813461"/>
    </source>
</evidence>
<dbReference type="PANTHER" id="PTHR46910">
    <property type="entry name" value="TRANSCRIPTION FACTOR PDR1"/>
    <property type="match status" value="1"/>
</dbReference>
<dbReference type="InterPro" id="IPR036864">
    <property type="entry name" value="Zn2-C6_fun-type_DNA-bd_sf"/>
</dbReference>
<dbReference type="EMBL" id="JAGMVJ010000018">
    <property type="protein sequence ID" value="KAH7077316.1"/>
    <property type="molecule type" value="Genomic_DNA"/>
</dbReference>
<dbReference type="CDD" id="cd00067">
    <property type="entry name" value="GAL4"/>
    <property type="match status" value="1"/>
</dbReference>
<dbReference type="Gene3D" id="4.10.240.10">
    <property type="entry name" value="Zn(2)-C6 fungal-type DNA-binding domain"/>
    <property type="match status" value="1"/>
</dbReference>
<sequence length="779" mass="87781">MPEVSKLREHSRRTRAPYASRACDECRRRKVKCSGSEPCQGCAAAETTCRYNHDDCRRRKPREAYERHHPRRIRINHSGLNRHHTLNSRDSGSDLGTLNRLSRLNCATESTPIYLPGTSSTVTNTRGASISSEELPHNVIVDDRFDHGTAILTAQVKALETVSPKSPRDRADTHVLSRNKSNPKQTLSVLPPLACCLTKTPRLAYLVRKFLIEENFCFHCVDAEDFTARLSNLLDTHAQDAGHVLLPSDRPDLIALAALTCMILAHAEYVFADVNCASKESAEGAYDLWYIEAQKIRYLYPRYYPDNIDIIRFHLMEAFYCLEQDCTVQDSIHDAPRAVSMAVTAALAIGLNNEARWSNLPQQEKLSRKCLWITLYWMDRQVAYKSGRPYLIRDNETTVSDLTCDIAELDSQLKARTNTRDEVSGANRHIDAMTRRLDLELSIDLAPFSVDTSFKLKYIQGIMNISRLFTRAWASYFSVRAPPSHEREEVSAFDASVVRVQRNLYPELSWDSSTYTLNQKPDEPLMYLESRLLLFMRLNMLRLAVHHASIRGRRGDPPLSTRYSLADCQYSLRCCEDITYATLKSLAAYLDTKPYNCLSIVITSTMLECIYHLIVVTQHAMSQETNRTLQLPGHILDALTSCVQALHRTAGSALNPRPQLSRHVLSLVEGVLSRQRCRAQGDPVGPKAIPSPAVQPTPQPSIASPIMLTSSDQIINHLSNNIPQSPEAMVFQAHAEENILTEANDTFSYSFGPGLLPASFANSAAMFDPYEPHLFPPWS</sequence>
<keyword evidence="2" id="KW-0479">Metal-binding</keyword>
<evidence type="ECO:0000256" key="3">
    <source>
        <dbReference type="ARBA" id="ARBA00023125"/>
    </source>
</evidence>
<proteinExistence type="predicted"/>
<dbReference type="GO" id="GO:0008270">
    <property type="term" value="F:zinc ion binding"/>
    <property type="evidence" value="ECO:0007669"/>
    <property type="project" value="InterPro"/>
</dbReference>
<evidence type="ECO:0000256" key="1">
    <source>
        <dbReference type="ARBA" id="ARBA00004123"/>
    </source>
</evidence>
<dbReference type="InterPro" id="IPR001138">
    <property type="entry name" value="Zn2Cys6_DnaBD"/>
</dbReference>
<feature type="region of interest" description="Disordered" evidence="5">
    <location>
        <begin position="161"/>
        <end position="183"/>
    </location>
</feature>
<keyword evidence="3" id="KW-0238">DNA-binding</keyword>
<dbReference type="OrthoDB" id="3944708at2759"/>
<organism evidence="7 8">
    <name type="scientific">Paraphoma chrysanthemicola</name>
    <dbReference type="NCBI Taxonomy" id="798071"/>
    <lineage>
        <taxon>Eukaryota</taxon>
        <taxon>Fungi</taxon>
        <taxon>Dikarya</taxon>
        <taxon>Ascomycota</taxon>
        <taxon>Pezizomycotina</taxon>
        <taxon>Dothideomycetes</taxon>
        <taxon>Pleosporomycetidae</taxon>
        <taxon>Pleosporales</taxon>
        <taxon>Pleosporineae</taxon>
        <taxon>Phaeosphaeriaceae</taxon>
        <taxon>Paraphoma</taxon>
    </lineage>
</organism>
<feature type="domain" description="Zn(2)-C6 fungal-type" evidence="6">
    <location>
        <begin position="22"/>
        <end position="51"/>
    </location>
</feature>
<keyword evidence="4" id="KW-0539">Nucleus</keyword>
<dbReference type="SMART" id="SM00906">
    <property type="entry name" value="Fungal_trans"/>
    <property type="match status" value="1"/>
</dbReference>
<evidence type="ECO:0000256" key="2">
    <source>
        <dbReference type="ARBA" id="ARBA00022723"/>
    </source>
</evidence>
<comment type="caution">
    <text evidence="7">The sequence shown here is derived from an EMBL/GenBank/DDBJ whole genome shotgun (WGS) entry which is preliminary data.</text>
</comment>
<evidence type="ECO:0000256" key="5">
    <source>
        <dbReference type="SAM" id="MobiDB-lite"/>
    </source>
</evidence>
<dbReference type="Proteomes" id="UP000813461">
    <property type="component" value="Unassembled WGS sequence"/>
</dbReference>
<dbReference type="GO" id="GO:0005634">
    <property type="term" value="C:nucleus"/>
    <property type="evidence" value="ECO:0007669"/>
    <property type="project" value="UniProtKB-SubCell"/>
</dbReference>
<dbReference type="GO" id="GO:0003677">
    <property type="term" value="F:DNA binding"/>
    <property type="evidence" value="ECO:0007669"/>
    <property type="project" value="UniProtKB-KW"/>
</dbReference>
<comment type="subcellular location">
    <subcellularLocation>
        <location evidence="1">Nucleus</location>
    </subcellularLocation>
</comment>
<feature type="region of interest" description="Disordered" evidence="5">
    <location>
        <begin position="679"/>
        <end position="699"/>
    </location>
</feature>
<dbReference type="InterPro" id="IPR007219">
    <property type="entry name" value="XnlR_reg_dom"/>
</dbReference>